<keyword evidence="3" id="KW-0732">Signal</keyword>
<evidence type="ECO:0000256" key="3">
    <source>
        <dbReference type="SAM" id="SignalP"/>
    </source>
</evidence>
<dbReference type="RefSeq" id="WP_248635394.1">
    <property type="nucleotide sequence ID" value="NZ_JALPTH010000019.1"/>
</dbReference>
<protein>
    <recommendedName>
        <fullName evidence="6">Mce-associated membrane protein</fullName>
    </recommendedName>
</protein>
<keyword evidence="2" id="KW-0472">Membrane</keyword>
<accession>A0ABT0IEA4</accession>
<organism evidence="4 5">
    <name type="scientific">Streptomyces lichenis</name>
    <dbReference type="NCBI Taxonomy" id="2306967"/>
    <lineage>
        <taxon>Bacteria</taxon>
        <taxon>Bacillati</taxon>
        <taxon>Actinomycetota</taxon>
        <taxon>Actinomycetes</taxon>
        <taxon>Kitasatosporales</taxon>
        <taxon>Streptomycetaceae</taxon>
        <taxon>Streptomyces</taxon>
    </lineage>
</organism>
<comment type="subcellular location">
    <subcellularLocation>
        <location evidence="1">Membrane</location>
    </subcellularLocation>
</comment>
<evidence type="ECO:0000256" key="2">
    <source>
        <dbReference type="ARBA" id="ARBA00023136"/>
    </source>
</evidence>
<dbReference type="EMBL" id="JALPTH010000019">
    <property type="protein sequence ID" value="MCK8679653.1"/>
    <property type="molecule type" value="Genomic_DNA"/>
</dbReference>
<evidence type="ECO:0008006" key="6">
    <source>
        <dbReference type="Google" id="ProtNLM"/>
    </source>
</evidence>
<dbReference type="PANTHER" id="PTHR37042">
    <property type="entry name" value="OUTER MEMBRANE PROTEIN RV1973"/>
    <property type="match status" value="1"/>
</dbReference>
<feature type="signal peptide" evidence="3">
    <location>
        <begin position="1"/>
        <end position="31"/>
    </location>
</feature>
<sequence>MTGRGLPATRWWWTAVAVAVLLCAAAGWAYAHTAGAPDRRYVQARDTALDTGTRQVARLSSVDPRRAAEARTDWLAASTGALHDELEQAKPPSSTDPAARATVTGAALTALDERAGTAELIATVEVETTPRGGRAATDRRRLEAGLTRTADGWKVSALTAVPVAGS</sequence>
<proteinExistence type="predicted"/>
<evidence type="ECO:0000313" key="5">
    <source>
        <dbReference type="Proteomes" id="UP001522868"/>
    </source>
</evidence>
<dbReference type="PANTHER" id="PTHR37042:SF4">
    <property type="entry name" value="OUTER MEMBRANE PROTEIN RV1973"/>
    <property type="match status" value="1"/>
</dbReference>
<feature type="chain" id="PRO_5046939266" description="Mce-associated membrane protein" evidence="3">
    <location>
        <begin position="32"/>
        <end position="166"/>
    </location>
</feature>
<gene>
    <name evidence="4" type="ORF">M1O15_20110</name>
</gene>
<evidence type="ECO:0000256" key="1">
    <source>
        <dbReference type="ARBA" id="ARBA00004370"/>
    </source>
</evidence>
<evidence type="ECO:0000313" key="4">
    <source>
        <dbReference type="EMBL" id="MCK8679653.1"/>
    </source>
</evidence>
<reference evidence="4 5" key="1">
    <citation type="submission" date="2022-04" db="EMBL/GenBank/DDBJ databases">
        <title>Streptomyces sp. nov. LCR6-01 isolated from Lichen of Dirinaria sp.</title>
        <authorList>
            <person name="Kanchanasin P."/>
            <person name="Tanasupawat S."/>
            <person name="Phongsopitanun W."/>
        </authorList>
    </citation>
    <scope>NUCLEOTIDE SEQUENCE [LARGE SCALE GENOMIC DNA]</scope>
    <source>
        <strain evidence="4 5">LCR6-01</strain>
    </source>
</reference>
<keyword evidence="5" id="KW-1185">Reference proteome</keyword>
<name>A0ABT0IEA4_9ACTN</name>
<comment type="caution">
    <text evidence="4">The sequence shown here is derived from an EMBL/GenBank/DDBJ whole genome shotgun (WGS) entry which is preliminary data.</text>
</comment>
<dbReference type="Proteomes" id="UP001522868">
    <property type="component" value="Unassembled WGS sequence"/>
</dbReference>